<evidence type="ECO:0000313" key="9">
    <source>
        <dbReference type="EMBL" id="KAA0914932.1"/>
    </source>
</evidence>
<keyword evidence="4 7" id="KW-0067">ATP-binding</keyword>
<dbReference type="FunFam" id="3.40.50.300:FF:000133">
    <property type="entry name" value="Spermidine/putrescine import ATP-binding protein PotA"/>
    <property type="match status" value="1"/>
</dbReference>
<dbReference type="InterPro" id="IPR027417">
    <property type="entry name" value="P-loop_NTPase"/>
</dbReference>
<evidence type="ECO:0000256" key="3">
    <source>
        <dbReference type="ARBA" id="ARBA00022741"/>
    </source>
</evidence>
<comment type="function">
    <text evidence="7">Part of the ABC transporter complex PotABCD involved in spermidine/putrescine import. Responsible for energy coupling to the transport system.</text>
</comment>
<dbReference type="PROSITE" id="PS00211">
    <property type="entry name" value="ABC_TRANSPORTER_1"/>
    <property type="match status" value="1"/>
</dbReference>
<evidence type="ECO:0000256" key="6">
    <source>
        <dbReference type="ARBA" id="ARBA00023136"/>
    </source>
</evidence>
<dbReference type="PANTHER" id="PTHR42781:SF4">
    <property type="entry name" value="SPERMIDINE_PUTRESCINE IMPORT ATP-BINDING PROTEIN POTA"/>
    <property type="match status" value="1"/>
</dbReference>
<evidence type="ECO:0000256" key="2">
    <source>
        <dbReference type="ARBA" id="ARBA00022475"/>
    </source>
</evidence>
<dbReference type="GO" id="GO:0016887">
    <property type="term" value="F:ATP hydrolysis activity"/>
    <property type="evidence" value="ECO:0007669"/>
    <property type="project" value="InterPro"/>
</dbReference>
<evidence type="ECO:0000259" key="8">
    <source>
        <dbReference type="PROSITE" id="PS50893"/>
    </source>
</evidence>
<dbReference type="Proteomes" id="UP000325291">
    <property type="component" value="Unassembled WGS sequence"/>
</dbReference>
<name>A0A5A9ZD75_9RHOB</name>
<protein>
    <recommendedName>
        <fullName evidence="7">Spermidine/putrescine import ATP-binding protein PotA</fullName>
        <ecNumber evidence="7">7.6.2.11</ecNumber>
    </recommendedName>
</protein>
<dbReference type="InterPro" id="IPR003593">
    <property type="entry name" value="AAA+_ATPase"/>
</dbReference>
<dbReference type="InterPro" id="IPR008995">
    <property type="entry name" value="Mo/tungstate-bd_C_term_dom"/>
</dbReference>
<accession>A0A5A9ZD75</accession>
<dbReference type="InterPro" id="IPR017879">
    <property type="entry name" value="PotA_ATP-bd"/>
</dbReference>
<dbReference type="Pfam" id="PF08402">
    <property type="entry name" value="TOBE_2"/>
    <property type="match status" value="1"/>
</dbReference>
<dbReference type="InterPro" id="IPR005893">
    <property type="entry name" value="PotA-like"/>
</dbReference>
<keyword evidence="3 7" id="KW-0547">Nucleotide-binding</keyword>
<dbReference type="EMBL" id="VINQ01000007">
    <property type="protein sequence ID" value="KAA0914932.1"/>
    <property type="molecule type" value="Genomic_DNA"/>
</dbReference>
<dbReference type="PANTHER" id="PTHR42781">
    <property type="entry name" value="SPERMIDINE/PUTRESCINE IMPORT ATP-BINDING PROTEIN POTA"/>
    <property type="match status" value="1"/>
</dbReference>
<keyword evidence="6 7" id="KW-0472">Membrane</keyword>
<dbReference type="SMART" id="SM00382">
    <property type="entry name" value="AAA"/>
    <property type="match status" value="1"/>
</dbReference>
<dbReference type="InterPro" id="IPR003439">
    <property type="entry name" value="ABC_transporter-like_ATP-bd"/>
</dbReference>
<comment type="caution">
    <text evidence="9">The sequence shown here is derived from an EMBL/GenBank/DDBJ whole genome shotgun (WGS) entry which is preliminary data.</text>
</comment>
<sequence length="374" mass="40355">MTSQTAHAEPAEAAIADTTAIAVDVDRVSKIFRGETEVRALDDVSVGIRKNEFFTLLGPSGCGKTTLLRLIAGFEPPTMGAIRLGTRDISRLPPNQRPINTVFQNYALFPHMSVAQNIAFGLEMLGKPKAEVQRTVDEMLRLVRMEELKNRRTSEISGGQQQRVALARALAPHPEVLLLDEPLSALDLKLRKDMQIELKRLQHETGITFIFVTHDQEEALTMSDRVAVMSAGKILQVGRPRDIYERPAERFVANFIGESNFLDATLSGGTVELAAGGRFDVRVPEGVRDGAVSVLVRPEHASVRSGEAAEGETGATVENVVYSGEATVVHLRLATGEAMKIRLANAPQGGEAPPQTGGAAAIRIAPGAVTVLKD</sequence>
<dbReference type="Gene3D" id="3.40.50.300">
    <property type="entry name" value="P-loop containing nucleotide triphosphate hydrolases"/>
    <property type="match status" value="1"/>
</dbReference>
<proteinExistence type="inferred from homology"/>
<evidence type="ECO:0000256" key="7">
    <source>
        <dbReference type="RuleBase" id="RU364083"/>
    </source>
</evidence>
<dbReference type="Pfam" id="PF00005">
    <property type="entry name" value="ABC_tran"/>
    <property type="match status" value="1"/>
</dbReference>
<keyword evidence="10" id="KW-1185">Reference proteome</keyword>
<dbReference type="InterPro" id="IPR050093">
    <property type="entry name" value="ABC_SmlMolc_Importer"/>
</dbReference>
<dbReference type="SUPFAM" id="SSF52540">
    <property type="entry name" value="P-loop containing nucleoside triphosphate hydrolases"/>
    <property type="match status" value="1"/>
</dbReference>
<organism evidence="9 10">
    <name type="scientific">Aquicoccus porphyridii</name>
    <dbReference type="NCBI Taxonomy" id="1852029"/>
    <lineage>
        <taxon>Bacteria</taxon>
        <taxon>Pseudomonadati</taxon>
        <taxon>Pseudomonadota</taxon>
        <taxon>Alphaproteobacteria</taxon>
        <taxon>Rhodobacterales</taxon>
        <taxon>Paracoccaceae</taxon>
        <taxon>Aquicoccus</taxon>
    </lineage>
</organism>
<comment type="catalytic activity">
    <reaction evidence="7">
        <text>ATP + H2O + polyamine-[polyamine-binding protein]Side 1 = ADP + phosphate + polyamineSide 2 + [polyamine-binding protein]Side 1.</text>
        <dbReference type="EC" id="7.6.2.11"/>
    </reaction>
</comment>
<gene>
    <name evidence="7" type="primary">potA</name>
    <name evidence="9" type="ORF">FLO80_11215</name>
</gene>
<dbReference type="InterPro" id="IPR017871">
    <property type="entry name" value="ABC_transporter-like_CS"/>
</dbReference>
<dbReference type="NCBIfam" id="TIGR01187">
    <property type="entry name" value="potA"/>
    <property type="match status" value="1"/>
</dbReference>
<keyword evidence="5 7" id="KW-1278">Translocase</keyword>
<evidence type="ECO:0000256" key="5">
    <source>
        <dbReference type="ARBA" id="ARBA00022967"/>
    </source>
</evidence>
<keyword evidence="1 7" id="KW-0813">Transport</keyword>
<dbReference type="RefSeq" id="WP_111368314.1">
    <property type="nucleotide sequence ID" value="NZ_VINQ01000007.1"/>
</dbReference>
<dbReference type="InterPro" id="IPR013611">
    <property type="entry name" value="Transp-assoc_OB_typ2"/>
</dbReference>
<dbReference type="EC" id="7.6.2.11" evidence="7"/>
<comment type="similarity">
    <text evidence="7">Belongs to the ABC transporter superfamily. Spermidine/putrescine importer (TC 3.A.1.11.1) family.</text>
</comment>
<evidence type="ECO:0000313" key="10">
    <source>
        <dbReference type="Proteomes" id="UP000325291"/>
    </source>
</evidence>
<comment type="subunit">
    <text evidence="7">The complex is composed of two ATP-binding proteins (PotA), two transmembrane proteins (PotB and PotC) and a solute-binding protein (PotD).</text>
</comment>
<evidence type="ECO:0000256" key="4">
    <source>
        <dbReference type="ARBA" id="ARBA00022840"/>
    </source>
</evidence>
<dbReference type="AlphaFoldDB" id="A0A5A9ZD75"/>
<dbReference type="Gene3D" id="2.40.50.100">
    <property type="match status" value="1"/>
</dbReference>
<dbReference type="PROSITE" id="PS50893">
    <property type="entry name" value="ABC_TRANSPORTER_2"/>
    <property type="match status" value="1"/>
</dbReference>
<evidence type="ECO:0000256" key="1">
    <source>
        <dbReference type="ARBA" id="ARBA00022448"/>
    </source>
</evidence>
<dbReference type="CDD" id="cd03300">
    <property type="entry name" value="ABC_PotA_N"/>
    <property type="match status" value="1"/>
</dbReference>
<keyword evidence="2 7" id="KW-1003">Cell membrane</keyword>
<dbReference type="GO" id="GO:0043190">
    <property type="term" value="C:ATP-binding cassette (ABC) transporter complex"/>
    <property type="evidence" value="ECO:0007669"/>
    <property type="project" value="InterPro"/>
</dbReference>
<dbReference type="GO" id="GO:0005524">
    <property type="term" value="F:ATP binding"/>
    <property type="evidence" value="ECO:0007669"/>
    <property type="project" value="UniProtKB-KW"/>
</dbReference>
<dbReference type="SUPFAM" id="SSF50331">
    <property type="entry name" value="MOP-like"/>
    <property type="match status" value="1"/>
</dbReference>
<feature type="domain" description="ABC transporter" evidence="8">
    <location>
        <begin position="23"/>
        <end position="256"/>
    </location>
</feature>
<reference evidence="9 10" key="1">
    <citation type="submission" date="2019-07" db="EMBL/GenBank/DDBJ databases">
        <title>Aquicoccus porphyridii gen. nov., sp. nov., isolated from a small marine red alga, Porphyridium marinum.</title>
        <authorList>
            <person name="Liu L."/>
        </authorList>
    </citation>
    <scope>NUCLEOTIDE SEQUENCE [LARGE SCALE GENOMIC DNA]</scope>
    <source>
        <strain evidence="9 10">L1 8-17</strain>
    </source>
</reference>
<dbReference type="GO" id="GO:0015594">
    <property type="term" value="F:ABC-type putrescine transporter activity"/>
    <property type="evidence" value="ECO:0007669"/>
    <property type="project" value="InterPro"/>
</dbReference>